<dbReference type="AlphaFoldDB" id="A0AAV4BM99"/>
<accession>A0AAV4BM99</accession>
<proteinExistence type="predicted"/>
<name>A0AAV4BM99_9GAST</name>
<sequence length="340" mass="37807">MHLCCNLRVEHAANIVTLLLDKGCPLNFFNDKRKTALIIASETLSNASIPQRTTVIETLLERGAQVNAKDSEGKTAVIYELEKCFQDTTSTDVIRALVCAGAHFCSLERVHINLHHGYELLYPLIHMFRNVSQVLSQRQIRSLQTLVRRMSRLCRLTSRRQMLDALDKVVDINLHVVPTLTQLCRITVRDCLVGDGSERGERENRAESGCTLSDQGKAVPPQEAACGRGPSDRTIGVEADKTCPDSPEPGKENLSPGVEASEGCASLLTEGFVKERLEGENNLGECAARGQDKARKRRSRRNKGLYEGISVLPLPEKVKTFLMFRSCLQDRRRLVAVVTL</sequence>
<feature type="compositionally biased region" description="Basic and acidic residues" evidence="1">
    <location>
        <begin position="238"/>
        <end position="251"/>
    </location>
</feature>
<evidence type="ECO:0000256" key="1">
    <source>
        <dbReference type="SAM" id="MobiDB-lite"/>
    </source>
</evidence>
<comment type="caution">
    <text evidence="2">The sequence shown here is derived from an EMBL/GenBank/DDBJ whole genome shotgun (WGS) entry which is preliminary data.</text>
</comment>
<reference evidence="2 3" key="1">
    <citation type="journal article" date="2021" name="Elife">
        <title>Chloroplast acquisition without the gene transfer in kleptoplastic sea slugs, Plakobranchus ocellatus.</title>
        <authorList>
            <person name="Maeda T."/>
            <person name="Takahashi S."/>
            <person name="Yoshida T."/>
            <person name="Shimamura S."/>
            <person name="Takaki Y."/>
            <person name="Nagai Y."/>
            <person name="Toyoda A."/>
            <person name="Suzuki Y."/>
            <person name="Arimoto A."/>
            <person name="Ishii H."/>
            <person name="Satoh N."/>
            <person name="Nishiyama T."/>
            <person name="Hasebe M."/>
            <person name="Maruyama T."/>
            <person name="Minagawa J."/>
            <person name="Obokata J."/>
            <person name="Shigenobu S."/>
        </authorList>
    </citation>
    <scope>NUCLEOTIDE SEQUENCE [LARGE SCALE GENOMIC DNA]</scope>
</reference>
<dbReference type="Proteomes" id="UP000735302">
    <property type="component" value="Unassembled WGS sequence"/>
</dbReference>
<dbReference type="InterPro" id="IPR036770">
    <property type="entry name" value="Ankyrin_rpt-contain_sf"/>
</dbReference>
<feature type="region of interest" description="Disordered" evidence="1">
    <location>
        <begin position="196"/>
        <end position="259"/>
    </location>
</feature>
<protein>
    <submittedName>
        <fullName evidence="2">Fibronectin type 3 and ankyrin repeat domains</fullName>
    </submittedName>
</protein>
<evidence type="ECO:0000313" key="2">
    <source>
        <dbReference type="EMBL" id="GFO21576.1"/>
    </source>
</evidence>
<dbReference type="EMBL" id="BLXT01005266">
    <property type="protein sequence ID" value="GFO21576.1"/>
    <property type="molecule type" value="Genomic_DNA"/>
</dbReference>
<evidence type="ECO:0000313" key="3">
    <source>
        <dbReference type="Proteomes" id="UP000735302"/>
    </source>
</evidence>
<gene>
    <name evidence="2" type="ORF">PoB_004808100</name>
</gene>
<dbReference type="Gene3D" id="1.25.40.20">
    <property type="entry name" value="Ankyrin repeat-containing domain"/>
    <property type="match status" value="1"/>
</dbReference>
<feature type="compositionally biased region" description="Basic and acidic residues" evidence="1">
    <location>
        <begin position="196"/>
        <end position="206"/>
    </location>
</feature>
<dbReference type="SUPFAM" id="SSF48403">
    <property type="entry name" value="Ankyrin repeat"/>
    <property type="match status" value="1"/>
</dbReference>
<organism evidence="2 3">
    <name type="scientific">Plakobranchus ocellatus</name>
    <dbReference type="NCBI Taxonomy" id="259542"/>
    <lineage>
        <taxon>Eukaryota</taxon>
        <taxon>Metazoa</taxon>
        <taxon>Spiralia</taxon>
        <taxon>Lophotrochozoa</taxon>
        <taxon>Mollusca</taxon>
        <taxon>Gastropoda</taxon>
        <taxon>Heterobranchia</taxon>
        <taxon>Euthyneura</taxon>
        <taxon>Panpulmonata</taxon>
        <taxon>Sacoglossa</taxon>
        <taxon>Placobranchoidea</taxon>
        <taxon>Plakobranchidae</taxon>
        <taxon>Plakobranchus</taxon>
    </lineage>
</organism>
<keyword evidence="3" id="KW-1185">Reference proteome</keyword>